<evidence type="ECO:0000256" key="3">
    <source>
        <dbReference type="ARBA" id="ARBA00023163"/>
    </source>
</evidence>
<dbReference type="InterPro" id="IPR014757">
    <property type="entry name" value="Tscrpt_reg_IclR_C"/>
</dbReference>
<evidence type="ECO:0000313" key="7">
    <source>
        <dbReference type="Proteomes" id="UP001407405"/>
    </source>
</evidence>
<dbReference type="InterPro" id="IPR036390">
    <property type="entry name" value="WH_DNA-bd_sf"/>
</dbReference>
<evidence type="ECO:0000256" key="2">
    <source>
        <dbReference type="ARBA" id="ARBA00023125"/>
    </source>
</evidence>
<gene>
    <name evidence="6" type="ORF">AAIG11_14290</name>
</gene>
<dbReference type="InterPro" id="IPR050707">
    <property type="entry name" value="HTH_MetabolicPath_Reg"/>
</dbReference>
<accession>A0ABU9VWW4</accession>
<name>A0ABU9VWW4_9CLOT</name>
<evidence type="ECO:0000313" key="6">
    <source>
        <dbReference type="EMBL" id="MEN1761653.1"/>
    </source>
</evidence>
<dbReference type="InterPro" id="IPR011991">
    <property type="entry name" value="ArsR-like_HTH"/>
</dbReference>
<sequence length="259" mass="29637">MTQRDYVVKSVVKALDILEMLDQEKELGISELAEKLQLDKSTVHRLVTTLKMKGYVTQNQTNQKYANSIRLFEMGNRMIEGMGFRRQCQPYLEELAMRTHETVNLAIQDGHEIIYIDKIESRATIKVDLGIGKRLPMYCTGLGKAILAWLPEEELDQLYGETVFKPYTPKTLTTLQALKEALAVIRQQGYSLDDEEYVVGLMCVAAPIWNHQRRPIAAISVAVPEYRFKEGLVTTDYGEVVKEISEKMSRELGCRQENK</sequence>
<organism evidence="6 7">
    <name type="scientific">Anoxynatronum sibiricum</name>
    <dbReference type="NCBI Taxonomy" id="210623"/>
    <lineage>
        <taxon>Bacteria</taxon>
        <taxon>Bacillati</taxon>
        <taxon>Bacillota</taxon>
        <taxon>Clostridia</taxon>
        <taxon>Eubacteriales</taxon>
        <taxon>Clostridiaceae</taxon>
        <taxon>Anoxynatronum</taxon>
    </lineage>
</organism>
<dbReference type="SUPFAM" id="SSF46785">
    <property type="entry name" value="Winged helix' DNA-binding domain"/>
    <property type="match status" value="1"/>
</dbReference>
<dbReference type="Gene3D" id="1.10.10.10">
    <property type="entry name" value="Winged helix-like DNA-binding domain superfamily/Winged helix DNA-binding domain"/>
    <property type="match status" value="1"/>
</dbReference>
<proteinExistence type="predicted"/>
<dbReference type="PROSITE" id="PS51077">
    <property type="entry name" value="HTH_ICLR"/>
    <property type="match status" value="1"/>
</dbReference>
<dbReference type="PROSITE" id="PS51078">
    <property type="entry name" value="ICLR_ED"/>
    <property type="match status" value="1"/>
</dbReference>
<dbReference type="EMBL" id="JBCITM010000019">
    <property type="protein sequence ID" value="MEN1761653.1"/>
    <property type="molecule type" value="Genomic_DNA"/>
</dbReference>
<dbReference type="Pfam" id="PF01614">
    <property type="entry name" value="IclR_C"/>
    <property type="match status" value="1"/>
</dbReference>
<keyword evidence="3" id="KW-0804">Transcription</keyword>
<evidence type="ECO:0000256" key="1">
    <source>
        <dbReference type="ARBA" id="ARBA00023015"/>
    </source>
</evidence>
<dbReference type="CDD" id="cd00090">
    <property type="entry name" value="HTH_ARSR"/>
    <property type="match status" value="1"/>
</dbReference>
<evidence type="ECO:0000259" key="5">
    <source>
        <dbReference type="PROSITE" id="PS51078"/>
    </source>
</evidence>
<keyword evidence="1" id="KW-0805">Transcription regulation</keyword>
<dbReference type="InterPro" id="IPR005471">
    <property type="entry name" value="Tscrpt_reg_IclR_N"/>
</dbReference>
<evidence type="ECO:0000259" key="4">
    <source>
        <dbReference type="PROSITE" id="PS51077"/>
    </source>
</evidence>
<dbReference type="PANTHER" id="PTHR30136:SF35">
    <property type="entry name" value="HTH-TYPE TRANSCRIPTIONAL REGULATOR RV1719"/>
    <property type="match status" value="1"/>
</dbReference>
<dbReference type="RefSeq" id="WP_343186940.1">
    <property type="nucleotide sequence ID" value="NZ_JBCITM010000019.1"/>
</dbReference>
<dbReference type="Proteomes" id="UP001407405">
    <property type="component" value="Unassembled WGS sequence"/>
</dbReference>
<dbReference type="Pfam" id="PF09339">
    <property type="entry name" value="HTH_IclR"/>
    <property type="match status" value="1"/>
</dbReference>
<feature type="domain" description="IclR-ED" evidence="5">
    <location>
        <begin position="70"/>
        <end position="254"/>
    </location>
</feature>
<dbReference type="SMART" id="SM00346">
    <property type="entry name" value="HTH_ICLR"/>
    <property type="match status" value="1"/>
</dbReference>
<dbReference type="Gene3D" id="3.30.450.40">
    <property type="match status" value="1"/>
</dbReference>
<keyword evidence="2" id="KW-0238">DNA-binding</keyword>
<comment type="caution">
    <text evidence="6">The sequence shown here is derived from an EMBL/GenBank/DDBJ whole genome shotgun (WGS) entry which is preliminary data.</text>
</comment>
<protein>
    <submittedName>
        <fullName evidence="6">IclR family transcriptional regulator</fullName>
    </submittedName>
</protein>
<reference evidence="6 7" key="1">
    <citation type="submission" date="2024-04" db="EMBL/GenBank/DDBJ databases">
        <title>Genome sequencing and metabolic network reconstruction of aminoacids and betaine degradation by Anoxynatronum sibiricum.</title>
        <authorList>
            <person name="Detkova E.N."/>
            <person name="Boltjanskaja Y.V."/>
            <person name="Mardanov A.V."/>
            <person name="Kevbrin V."/>
        </authorList>
    </citation>
    <scope>NUCLEOTIDE SEQUENCE [LARGE SCALE GENOMIC DNA]</scope>
    <source>
        <strain evidence="6 7">Z-7981</strain>
    </source>
</reference>
<dbReference type="SUPFAM" id="SSF55781">
    <property type="entry name" value="GAF domain-like"/>
    <property type="match status" value="1"/>
</dbReference>
<feature type="domain" description="HTH iclR-type" evidence="4">
    <location>
        <begin position="8"/>
        <end position="69"/>
    </location>
</feature>
<dbReference type="PANTHER" id="PTHR30136">
    <property type="entry name" value="HELIX-TURN-HELIX TRANSCRIPTIONAL REGULATOR, ICLR FAMILY"/>
    <property type="match status" value="1"/>
</dbReference>
<dbReference type="InterPro" id="IPR029016">
    <property type="entry name" value="GAF-like_dom_sf"/>
</dbReference>
<dbReference type="InterPro" id="IPR036388">
    <property type="entry name" value="WH-like_DNA-bd_sf"/>
</dbReference>
<keyword evidence="7" id="KW-1185">Reference proteome</keyword>